<feature type="domain" description="TnsA endonuclease N-terminal" evidence="1">
    <location>
        <begin position="81"/>
        <end position="154"/>
    </location>
</feature>
<gene>
    <name evidence="2" type="ORF">FOY51_18070</name>
</gene>
<dbReference type="OrthoDB" id="3403133at2"/>
<name>A0A5A7SB75_9NOCA</name>
<organism evidence="2 3">
    <name type="scientific">Antrihabitans cavernicola</name>
    <dbReference type="NCBI Taxonomy" id="2495913"/>
    <lineage>
        <taxon>Bacteria</taxon>
        <taxon>Bacillati</taxon>
        <taxon>Actinomycetota</taxon>
        <taxon>Actinomycetes</taxon>
        <taxon>Mycobacteriales</taxon>
        <taxon>Nocardiaceae</taxon>
        <taxon>Antrihabitans</taxon>
    </lineage>
</organism>
<accession>A0A5A7SB75</accession>
<dbReference type="InterPro" id="IPR048000">
    <property type="entry name" value="TnsA-like"/>
</dbReference>
<reference evidence="2 3" key="1">
    <citation type="submission" date="2019-07" db="EMBL/GenBank/DDBJ databases">
        <title>Rhodococcus cavernicolus sp. nov., isolated from a cave.</title>
        <authorList>
            <person name="Lee S.D."/>
        </authorList>
    </citation>
    <scope>NUCLEOTIDE SEQUENCE [LARGE SCALE GENOMIC DNA]</scope>
    <source>
        <strain evidence="2 3">C1-24</strain>
    </source>
</reference>
<comment type="caution">
    <text evidence="2">The sequence shown here is derived from an EMBL/GenBank/DDBJ whole genome shotgun (WGS) entry which is preliminary data.</text>
</comment>
<keyword evidence="3" id="KW-1185">Reference proteome</keyword>
<sequence length="246" mass="27467">MAVRGLLETEARFVSAEGEVVSTQVRHVDGDRAVHGLPVRRIRSFAGQRNYSGLFWSVTTGGHVWYESLLELDRLWLADFDPEVVWIASQPVYLTGMDVAVRRRHTPDLLLKRRDGGFLVVDVKPEKFARLREVAEVFDWTGRVCSARGWRYEVWCGASATLLANVRWISSARRTELIDRAALDAVTSVGEAGMTIAEIWRAASSVVAEPLVKPAVMHLLWTHSWETELSVPLSGQSRITSVTGAP</sequence>
<dbReference type="Proteomes" id="UP000322244">
    <property type="component" value="Unassembled WGS sequence"/>
</dbReference>
<evidence type="ECO:0000259" key="1">
    <source>
        <dbReference type="Pfam" id="PF08722"/>
    </source>
</evidence>
<dbReference type="NCBIfam" id="NF033179">
    <property type="entry name" value="TnsA_like_Actin"/>
    <property type="match status" value="1"/>
</dbReference>
<dbReference type="EMBL" id="VLNY01000008">
    <property type="protein sequence ID" value="KAA0021785.1"/>
    <property type="molecule type" value="Genomic_DNA"/>
</dbReference>
<keyword evidence="2" id="KW-0378">Hydrolase</keyword>
<protein>
    <submittedName>
        <fullName evidence="2">TnsA-like heteromeric transposase endonuclease subunit</fullName>
    </submittedName>
</protein>
<evidence type="ECO:0000313" key="2">
    <source>
        <dbReference type="EMBL" id="KAA0021785.1"/>
    </source>
</evidence>
<keyword evidence="2" id="KW-0540">Nuclease</keyword>
<evidence type="ECO:0000313" key="3">
    <source>
        <dbReference type="Proteomes" id="UP000322244"/>
    </source>
</evidence>
<dbReference type="Pfam" id="PF08722">
    <property type="entry name" value="Tn7_TnsA-like_N"/>
    <property type="match status" value="1"/>
</dbReference>
<dbReference type="RefSeq" id="WP_149431653.1">
    <property type="nucleotide sequence ID" value="NZ_VLNY01000008.1"/>
</dbReference>
<dbReference type="GO" id="GO:0004519">
    <property type="term" value="F:endonuclease activity"/>
    <property type="evidence" value="ECO:0007669"/>
    <property type="project" value="UniProtKB-KW"/>
</dbReference>
<proteinExistence type="predicted"/>
<keyword evidence="2" id="KW-0255">Endonuclease</keyword>
<dbReference type="InterPro" id="IPR014833">
    <property type="entry name" value="TnsA_N"/>
</dbReference>
<dbReference type="AlphaFoldDB" id="A0A5A7SB75"/>